<reference evidence="3" key="2">
    <citation type="submission" date="2023-10" db="EMBL/GenBank/DDBJ databases">
        <authorList>
            <person name="Choi B."/>
        </authorList>
    </citation>
    <scope>NUCLEOTIDE SEQUENCE</scope>
    <source>
        <strain evidence="3">UMB0763</strain>
    </source>
</reference>
<dbReference type="KEGG" id="cpyr:CYJ47_07980"/>
<proteinExistence type="predicted"/>
<feature type="compositionally biased region" description="Low complexity" evidence="1">
    <location>
        <begin position="105"/>
        <end position="119"/>
    </location>
</feature>
<feature type="region of interest" description="Disordered" evidence="1">
    <location>
        <begin position="85"/>
        <end position="128"/>
    </location>
</feature>
<feature type="transmembrane region" description="Helical" evidence="2">
    <location>
        <begin position="6"/>
        <end position="27"/>
    </location>
</feature>
<keyword evidence="2" id="KW-0472">Membrane</keyword>
<protein>
    <submittedName>
        <fullName evidence="3">DivIVA domain-containing protein</fullName>
    </submittedName>
</protein>
<gene>
    <name evidence="3" type="ORF">CYJ47_07980</name>
</gene>
<evidence type="ECO:0000256" key="2">
    <source>
        <dbReference type="SAM" id="Phobius"/>
    </source>
</evidence>
<evidence type="ECO:0000313" key="3">
    <source>
        <dbReference type="EMBL" id="WOT01223.1"/>
    </source>
</evidence>
<dbReference type="Proteomes" id="UP000234560">
    <property type="component" value="Chromosome"/>
</dbReference>
<evidence type="ECO:0000313" key="4">
    <source>
        <dbReference type="Proteomes" id="UP000234560"/>
    </source>
</evidence>
<evidence type="ECO:0000256" key="1">
    <source>
        <dbReference type="SAM" id="MobiDB-lite"/>
    </source>
</evidence>
<dbReference type="InterPro" id="IPR019933">
    <property type="entry name" value="DivIVA_domain"/>
</dbReference>
<dbReference type="NCBIfam" id="TIGR03544">
    <property type="entry name" value="DivI1A_domain"/>
    <property type="match status" value="1"/>
</dbReference>
<dbReference type="EMBL" id="CP136958">
    <property type="protein sequence ID" value="WOT01223.1"/>
    <property type="molecule type" value="Genomic_DNA"/>
</dbReference>
<accession>A0AAF0YTP3</accession>
<keyword evidence="2" id="KW-1133">Transmembrane helix</keyword>
<keyword evidence="2" id="KW-0812">Transmembrane</keyword>
<dbReference type="AlphaFoldDB" id="A0AAF0YTP3"/>
<organism evidence="3 4">
    <name type="scientific">Corynebacterium pyruviciproducens</name>
    <dbReference type="NCBI Taxonomy" id="598660"/>
    <lineage>
        <taxon>Bacteria</taxon>
        <taxon>Bacillati</taxon>
        <taxon>Actinomycetota</taxon>
        <taxon>Actinomycetes</taxon>
        <taxon>Mycobacteriales</taxon>
        <taxon>Corynebacteriaceae</taxon>
        <taxon>Corynebacterium</taxon>
    </lineage>
</organism>
<dbReference type="RefSeq" id="WP_101678102.1">
    <property type="nucleotide sequence ID" value="NZ_CAMYCO010000007.1"/>
</dbReference>
<sequence>MDGSVLMWVVVVVVLAIVVAGCGYIFYKVFGNGEPLPPVEHDDVIASNRKAIDEGRLNDLRFELAPRGYRQDQVDAALAQIEAGRPSRVLETTGDESRLTTGDLPQESSQQSTSSPVSTALSDGSSPA</sequence>
<reference evidence="3" key="1">
    <citation type="submission" date="2017-12" db="EMBL/GenBank/DDBJ databases">
        <authorList>
            <person name="Thomas-White K."/>
            <person name="Wolfe A.J."/>
        </authorList>
    </citation>
    <scope>NUCLEOTIDE SEQUENCE</scope>
    <source>
        <strain evidence="3">UMB0763</strain>
    </source>
</reference>
<name>A0AAF0YTP3_9CORY</name>